<dbReference type="PANTHER" id="PTHR43977">
    <property type="entry name" value="STRUCTURAL MAINTENANCE OF CHROMOSOMES PROTEIN 3"/>
    <property type="match status" value="1"/>
</dbReference>
<dbReference type="InterPro" id="IPR010935">
    <property type="entry name" value="SMC_hinge"/>
</dbReference>
<keyword evidence="6" id="KW-0539">Nucleus</keyword>
<feature type="coiled-coil region" evidence="8">
    <location>
        <begin position="685"/>
        <end position="733"/>
    </location>
</feature>
<dbReference type="AlphaFoldDB" id="A0A6H5I9G0"/>
<organism evidence="11 12">
    <name type="scientific">Trichogramma brassicae</name>
    <dbReference type="NCBI Taxonomy" id="86971"/>
    <lineage>
        <taxon>Eukaryota</taxon>
        <taxon>Metazoa</taxon>
        <taxon>Ecdysozoa</taxon>
        <taxon>Arthropoda</taxon>
        <taxon>Hexapoda</taxon>
        <taxon>Insecta</taxon>
        <taxon>Pterygota</taxon>
        <taxon>Neoptera</taxon>
        <taxon>Endopterygota</taxon>
        <taxon>Hymenoptera</taxon>
        <taxon>Apocrita</taxon>
        <taxon>Proctotrupomorpha</taxon>
        <taxon>Chalcidoidea</taxon>
        <taxon>Trichogrammatidae</taxon>
        <taxon>Trichogramma</taxon>
    </lineage>
</organism>
<dbReference type="InterPro" id="IPR041741">
    <property type="entry name" value="SMC3_ABC_euk"/>
</dbReference>
<evidence type="ECO:0000313" key="12">
    <source>
        <dbReference type="Proteomes" id="UP000479190"/>
    </source>
</evidence>
<evidence type="ECO:0000256" key="5">
    <source>
        <dbReference type="ARBA" id="ARBA00023054"/>
    </source>
</evidence>
<dbReference type="GO" id="GO:0051276">
    <property type="term" value="P:chromosome organization"/>
    <property type="evidence" value="ECO:0007669"/>
    <property type="project" value="InterPro"/>
</dbReference>
<dbReference type="GO" id="GO:0005694">
    <property type="term" value="C:chromosome"/>
    <property type="evidence" value="ECO:0007669"/>
    <property type="project" value="InterPro"/>
</dbReference>
<dbReference type="Pfam" id="PF06470">
    <property type="entry name" value="SMC_hinge"/>
    <property type="match status" value="1"/>
</dbReference>
<keyword evidence="4" id="KW-0498">Mitosis</keyword>
<gene>
    <name evidence="11" type="ORF">TBRA_LOCUS6521</name>
</gene>
<dbReference type="InterPro" id="IPR003395">
    <property type="entry name" value="RecF/RecN/SMC_N"/>
</dbReference>
<evidence type="ECO:0000259" key="10">
    <source>
        <dbReference type="Pfam" id="PF06470"/>
    </source>
</evidence>
<protein>
    <recommendedName>
        <fullName evidence="2">Structural maintenance of chromosomes protein 3</fullName>
    </recommendedName>
</protein>
<dbReference type="Gene3D" id="1.20.1060.20">
    <property type="match status" value="1"/>
</dbReference>
<keyword evidence="3" id="KW-0132">Cell division</keyword>
<proteinExistence type="inferred from homology"/>
<feature type="domain" description="RecF/RecN/SMC N-terminal" evidence="9">
    <location>
        <begin position="2"/>
        <end position="872"/>
    </location>
</feature>
<evidence type="ECO:0000259" key="9">
    <source>
        <dbReference type="Pfam" id="PF02463"/>
    </source>
</evidence>
<feature type="domain" description="SMC hinge" evidence="10">
    <location>
        <begin position="351"/>
        <end position="443"/>
    </location>
</feature>
<evidence type="ECO:0000256" key="7">
    <source>
        <dbReference type="ARBA" id="ARBA00023306"/>
    </source>
</evidence>
<reference evidence="11 12" key="1">
    <citation type="submission" date="2020-02" db="EMBL/GenBank/DDBJ databases">
        <authorList>
            <person name="Ferguson B K."/>
        </authorList>
    </citation>
    <scope>NUCLEOTIDE SEQUENCE [LARGE SCALE GENOMIC DNA]</scope>
</reference>
<dbReference type="InterPro" id="IPR036277">
    <property type="entry name" value="SMC_hinge_sf"/>
</dbReference>
<dbReference type="Gene3D" id="3.40.50.300">
    <property type="entry name" value="P-loop containing nucleotide triphosphate hydrolases"/>
    <property type="match status" value="2"/>
</dbReference>
<sequence>MYIKQIILEGFKSYGERTVVEPFHPGHTVIIGKNGAGKSNFFAAIQFLLNNELFHLSDIQKQGFLFDSSSKKVITASVEIIFDNSDHSLPFDKDEVSLRRVIGLKKDQYFLNRKLITRNDLTHLIESPGLSGSNPYYIVQQGQINKVAMEPKSRLKLLYEIAGANVFESKKKDSTILLKAAQSKIDEIQECLLLIDEHIQELQVKMDDFKEFKILDRTRRTIEHVIFDHQLEQYKKKLKKMEEEEQTFSSENMKLNEKIEKIQKTLKDNNKDHKKIAKTINNMNEELRNLKCKKESIIKNKLSDCNEELRSIDQKLKSMVGTNIMIGKNSIDKVLQTFKERPDMANKVNMYLGLVIEIFTCDPECYKAVEVVAGNRLFYHVVQKKSFGSELLMEMNRQKLPGEVTFIPLDGINPHIISLPTDATCRPLLDTLIWDNKYRTALQDNNVALENKLKLFKQQLRTNNENLISKKRTLQDNEINLDKLNATKINLQNELLEDFSEKMSSEDEVKLRELSASINELSQKYNKVFTECNALETEKIRLSNLLDNNLIRQRDMMVQELNQISIQKEEQMLKAKEKRLVDVKKKIDEIITDIVQQKNKVASTLEMYKSQSLIIENTIITENEDLNKQKEENDRKLEKFMSKIKLVKENIETILKKRDELGTIPSHELYQKYYHSKTENLFKILERTKNNLKNYSDINQKALEQFEEFTNRRDELKVRVEESLHEYSKIEELIFVLQQRKDEAIALTFDQVGKNFSEIFNKLVPMGRAELVMKTSNLTHDSVNSLTDSEITERYVGIDVQVTFTGRADETTEMEHLSGGQKSLIALVLIFAIHKFRPAPFYLFDEIDQALDTEYRKAVAEMIHELSHNAQLSPLHSGI</sequence>
<dbReference type="CDD" id="cd03272">
    <property type="entry name" value="ABC_SMC3_euk"/>
    <property type="match status" value="1"/>
</dbReference>
<dbReference type="SUPFAM" id="SSF75553">
    <property type="entry name" value="Smc hinge domain"/>
    <property type="match status" value="1"/>
</dbReference>
<evidence type="ECO:0000256" key="8">
    <source>
        <dbReference type="SAM" id="Coils"/>
    </source>
</evidence>
<keyword evidence="5 8" id="KW-0175">Coiled coil</keyword>
<feature type="coiled-coil region" evidence="8">
    <location>
        <begin position="439"/>
        <end position="593"/>
    </location>
</feature>
<dbReference type="GO" id="GO:0016887">
    <property type="term" value="F:ATP hydrolysis activity"/>
    <property type="evidence" value="ECO:0007669"/>
    <property type="project" value="InterPro"/>
</dbReference>
<evidence type="ECO:0000313" key="11">
    <source>
        <dbReference type="EMBL" id="CAB0034623.1"/>
    </source>
</evidence>
<evidence type="ECO:0000256" key="3">
    <source>
        <dbReference type="ARBA" id="ARBA00022618"/>
    </source>
</evidence>
<dbReference type="InterPro" id="IPR027417">
    <property type="entry name" value="P-loop_NTPase"/>
</dbReference>
<feature type="coiled-coil region" evidence="8">
    <location>
        <begin position="224"/>
        <end position="300"/>
    </location>
</feature>
<keyword evidence="7" id="KW-0131">Cell cycle</keyword>
<accession>A0A6H5I9G0</accession>
<name>A0A6H5I9G0_9HYME</name>
<evidence type="ECO:0000256" key="6">
    <source>
        <dbReference type="ARBA" id="ARBA00023242"/>
    </source>
</evidence>
<dbReference type="OrthoDB" id="431497at2759"/>
<comment type="similarity">
    <text evidence="1">Belongs to the SMC family. SMC3 subfamily.</text>
</comment>
<evidence type="ECO:0000256" key="1">
    <source>
        <dbReference type="ARBA" id="ARBA00005917"/>
    </source>
</evidence>
<dbReference type="Pfam" id="PF02463">
    <property type="entry name" value="SMC_N"/>
    <property type="match status" value="1"/>
</dbReference>
<dbReference type="Proteomes" id="UP000479190">
    <property type="component" value="Unassembled WGS sequence"/>
</dbReference>
<dbReference type="EMBL" id="CADCXV010000748">
    <property type="protein sequence ID" value="CAB0034623.1"/>
    <property type="molecule type" value="Genomic_DNA"/>
</dbReference>
<dbReference type="SUPFAM" id="SSF52540">
    <property type="entry name" value="P-loop containing nucleoside triphosphate hydrolases"/>
    <property type="match status" value="1"/>
</dbReference>
<dbReference type="GO" id="GO:0051301">
    <property type="term" value="P:cell division"/>
    <property type="evidence" value="ECO:0007669"/>
    <property type="project" value="UniProtKB-KW"/>
</dbReference>
<evidence type="ECO:0000256" key="4">
    <source>
        <dbReference type="ARBA" id="ARBA00022776"/>
    </source>
</evidence>
<evidence type="ECO:0000256" key="2">
    <source>
        <dbReference type="ARBA" id="ARBA00018690"/>
    </source>
</evidence>
<keyword evidence="12" id="KW-1185">Reference proteome</keyword>
<dbReference type="GO" id="GO:0005524">
    <property type="term" value="F:ATP binding"/>
    <property type="evidence" value="ECO:0007669"/>
    <property type="project" value="InterPro"/>
</dbReference>